<evidence type="ECO:0000313" key="2">
    <source>
        <dbReference type="EMBL" id="SMC67705.1"/>
    </source>
</evidence>
<feature type="chain" id="PRO_5012190448" evidence="1">
    <location>
        <begin position="22"/>
        <end position="236"/>
    </location>
</feature>
<dbReference type="AlphaFoldDB" id="A0A1W2B3Z4"/>
<gene>
    <name evidence="2" type="ORF">SAMN04488524_1897</name>
</gene>
<accession>A0A1W2B3Z4</accession>
<feature type="signal peptide" evidence="1">
    <location>
        <begin position="1"/>
        <end position="21"/>
    </location>
</feature>
<dbReference type="Pfam" id="PF10670">
    <property type="entry name" value="DUF4198"/>
    <property type="match status" value="1"/>
</dbReference>
<dbReference type="SUPFAM" id="SSF49478">
    <property type="entry name" value="Cna protein B-type domain"/>
    <property type="match status" value="1"/>
</dbReference>
<proteinExistence type="predicted"/>
<reference evidence="3" key="1">
    <citation type="submission" date="2017-04" db="EMBL/GenBank/DDBJ databases">
        <authorList>
            <person name="Varghese N."/>
            <person name="Submissions S."/>
        </authorList>
    </citation>
    <scope>NUCLEOTIDE SEQUENCE [LARGE SCALE GENOMIC DNA]</scope>
    <source>
        <strain evidence="3">DSM 12126</strain>
    </source>
</reference>
<dbReference type="EMBL" id="FWXT01000001">
    <property type="protein sequence ID" value="SMC67705.1"/>
    <property type="molecule type" value="Genomic_DNA"/>
</dbReference>
<dbReference type="InterPro" id="IPR019613">
    <property type="entry name" value="DUF4198"/>
</dbReference>
<name>A0A1W2B3Z4_9SPHI</name>
<evidence type="ECO:0000313" key="3">
    <source>
        <dbReference type="Proteomes" id="UP000192756"/>
    </source>
</evidence>
<dbReference type="OrthoDB" id="1148550at2"/>
<sequence>MKSLLLALLFTLGTSQLFAHALWIETATSGKVGQAQQVKIYYGEYATNEREETDKWYSDVKEFTLWLTAPGKEKIKLSTTPGSNYYSATFTPEGNGQYVLTVSHEAKELGGTTKYEFIATALVSVGKAAAIDHSAIPVAVKVHPTEAKTYKANASVQVKATANGQPLAKTAVSVFSPEGWSKEITTDEKGMITFSPIWPGRYLLEVAAREKKDGTHHGKTYNAAWQGATYSFEVSK</sequence>
<keyword evidence="3" id="KW-1185">Reference proteome</keyword>
<dbReference type="STRING" id="151894.SAMN04488524_1897"/>
<evidence type="ECO:0000256" key="1">
    <source>
        <dbReference type="SAM" id="SignalP"/>
    </source>
</evidence>
<protein>
    <submittedName>
        <fullName evidence="2">Uncharacterized conserved protein, contains GH25 family domain</fullName>
    </submittedName>
</protein>
<keyword evidence="1" id="KW-0732">Signal</keyword>
<organism evidence="2 3">
    <name type="scientific">Pedobacter africanus</name>
    <dbReference type="NCBI Taxonomy" id="151894"/>
    <lineage>
        <taxon>Bacteria</taxon>
        <taxon>Pseudomonadati</taxon>
        <taxon>Bacteroidota</taxon>
        <taxon>Sphingobacteriia</taxon>
        <taxon>Sphingobacteriales</taxon>
        <taxon>Sphingobacteriaceae</taxon>
        <taxon>Pedobacter</taxon>
    </lineage>
</organism>
<dbReference type="Proteomes" id="UP000192756">
    <property type="component" value="Unassembled WGS sequence"/>
</dbReference>
<dbReference type="RefSeq" id="WP_084238075.1">
    <property type="nucleotide sequence ID" value="NZ_FWXT01000001.1"/>
</dbReference>